<dbReference type="HOGENOM" id="CLU_109368_1_0_9"/>
<dbReference type="AlphaFoldDB" id="C8PBL3"/>
<dbReference type="PATRIC" id="fig|525328.13.peg.622"/>
<organism evidence="2 3">
    <name type="scientific">Lactobacillus iners DSM 13335</name>
    <dbReference type="NCBI Taxonomy" id="525328"/>
    <lineage>
        <taxon>Bacteria</taxon>
        <taxon>Bacillati</taxon>
        <taxon>Bacillota</taxon>
        <taxon>Bacilli</taxon>
        <taxon>Lactobacillales</taxon>
        <taxon>Lactobacillaceae</taxon>
        <taxon>Lactobacillus</taxon>
    </lineage>
</organism>
<dbReference type="InterPro" id="IPR041092">
    <property type="entry name" value="PBECR1"/>
</dbReference>
<accession>C8PBL3</accession>
<protein>
    <recommendedName>
        <fullName evidence="1">Phage-Barnase-EndoU-ColicinE5/D-RelE-like nuclease domain-containing protein</fullName>
    </recommendedName>
</protein>
<evidence type="ECO:0000313" key="3">
    <source>
        <dbReference type="Proteomes" id="UP000004115"/>
    </source>
</evidence>
<feature type="domain" description="Phage-Barnase-EndoU-ColicinE5/D-RelE-like nuclease" evidence="1">
    <location>
        <begin position="48"/>
        <end position="118"/>
    </location>
</feature>
<dbReference type="Proteomes" id="UP000004115">
    <property type="component" value="Unassembled WGS sequence"/>
</dbReference>
<name>C8PBL3_9LACO</name>
<comment type="caution">
    <text evidence="2">The sequence shown here is derived from an EMBL/GenBank/DDBJ whole genome shotgun (WGS) entry which is preliminary data.</text>
</comment>
<sequence>MGAGNSRLYKNTKGALKPEHLMDELRQSGVKFNEEDVVMITKTKKKRLVWLEKGNETKGLKHIIDGHEKDFKNKFGVSKENIPSAIKDIFENGTEISSKRKNNGLEQVYLYKGEYIVITGVGTNGFIVSVYPGGGSR</sequence>
<reference evidence="2 3" key="1">
    <citation type="submission" date="2009-09" db="EMBL/GenBank/DDBJ databases">
        <authorList>
            <person name="Qin X."/>
            <person name="Bachman B."/>
            <person name="Battles P."/>
            <person name="Bell A."/>
            <person name="Bess C."/>
            <person name="Bickham C."/>
            <person name="Chaboub L."/>
            <person name="Chen D."/>
            <person name="Coyle M."/>
            <person name="Deiros D.R."/>
            <person name="Dinh H."/>
            <person name="Forbes L."/>
            <person name="Fowler G."/>
            <person name="Francisco L."/>
            <person name="Fu Q."/>
            <person name="Gubbala S."/>
            <person name="Hale W."/>
            <person name="Han Y."/>
            <person name="Hemphill L."/>
            <person name="Highlander S.K."/>
            <person name="Hirani K."/>
            <person name="Hogues M."/>
            <person name="Jackson L."/>
            <person name="Jakkamsetti A."/>
            <person name="Javaid M."/>
            <person name="Jiang H."/>
            <person name="Korchina V."/>
            <person name="Kovar C."/>
            <person name="Lara F."/>
            <person name="Lee S."/>
            <person name="Mata R."/>
            <person name="Mathew T."/>
            <person name="Moen C."/>
            <person name="Morales K."/>
            <person name="Munidasa M."/>
            <person name="Nazareth L."/>
            <person name="Ngo R."/>
            <person name="Nguyen L."/>
            <person name="Okwuonu G."/>
            <person name="Ongeri F."/>
            <person name="Patil S."/>
            <person name="Petrosino J."/>
            <person name="Pham C."/>
            <person name="Pham P."/>
            <person name="Pu L.-L."/>
            <person name="Puazo M."/>
            <person name="Raj R."/>
            <person name="Reid J."/>
            <person name="Rouhana J."/>
            <person name="Saada N."/>
            <person name="Shang Y."/>
            <person name="Simmons D."/>
            <person name="Thornton R."/>
            <person name="Warren J."/>
            <person name="Weissenberger G."/>
            <person name="Zhang J."/>
            <person name="Zhang L."/>
            <person name="Zhou C."/>
            <person name="Zhu D."/>
            <person name="Muzny D."/>
            <person name="Worley K."/>
            <person name="Gibbs R."/>
        </authorList>
    </citation>
    <scope>NUCLEOTIDE SEQUENCE [LARGE SCALE GENOMIC DNA]</scope>
    <source>
        <strain evidence="2 3">DSM 13335</strain>
    </source>
</reference>
<dbReference type="EMBL" id="ACLN01000004">
    <property type="protein sequence ID" value="EEW52162.1"/>
    <property type="molecule type" value="Genomic_DNA"/>
</dbReference>
<evidence type="ECO:0000313" key="2">
    <source>
        <dbReference type="EMBL" id="EEW52162.1"/>
    </source>
</evidence>
<keyword evidence="3" id="KW-1185">Reference proteome</keyword>
<dbReference type="OrthoDB" id="41445at2"/>
<gene>
    <name evidence="2" type="ORF">HMPREF0520_0483</name>
</gene>
<dbReference type="RefSeq" id="WP_006729489.1">
    <property type="nucleotide sequence ID" value="NZ_AZET01000002.1"/>
</dbReference>
<dbReference type="GeneID" id="93221893"/>
<dbReference type="Pfam" id="PF18809">
    <property type="entry name" value="PBECR1"/>
    <property type="match status" value="1"/>
</dbReference>
<evidence type="ECO:0000259" key="1">
    <source>
        <dbReference type="Pfam" id="PF18809"/>
    </source>
</evidence>
<proteinExistence type="predicted"/>